<comment type="caution">
    <text evidence="2">The sequence shown here is derived from an EMBL/GenBank/DDBJ whole genome shotgun (WGS) entry which is preliminary data.</text>
</comment>
<name>A0A0B2UKT8_9MICR</name>
<dbReference type="Pfam" id="PF00808">
    <property type="entry name" value="CBFD_NFYB_HMF"/>
    <property type="match status" value="1"/>
</dbReference>
<keyword evidence="3" id="KW-1185">Reference proteome</keyword>
<dbReference type="RefSeq" id="XP_014563886.1">
    <property type="nucleotide sequence ID" value="XM_014708400.1"/>
</dbReference>
<dbReference type="InParanoid" id="A0A0B2UKT8"/>
<sequence>MTKQAQDIEECNKKAKIECMSHQNRNAVNKRNMKDIIDLIDLSRSNSKTDIVTKYINFVSEFVLHKAKQICNLRGGKTVSANDIKETIISESLFFLSDVEALSNKQHD</sequence>
<dbReference type="GeneID" id="26261475"/>
<protein>
    <recommendedName>
        <fullName evidence="1">Transcription factor CBF/NF-Y/archaeal histone domain-containing protein</fullName>
    </recommendedName>
</protein>
<gene>
    <name evidence="2" type="ORF">M896_040360</name>
</gene>
<evidence type="ECO:0000313" key="3">
    <source>
        <dbReference type="Proteomes" id="UP000031056"/>
    </source>
</evidence>
<evidence type="ECO:0000313" key="2">
    <source>
        <dbReference type="EMBL" id="KHN69844.1"/>
    </source>
</evidence>
<dbReference type="EMBL" id="JOKQ01000004">
    <property type="protein sequence ID" value="KHN69844.1"/>
    <property type="molecule type" value="Genomic_DNA"/>
</dbReference>
<accession>A0A0B2UKT8</accession>
<dbReference type="InterPro" id="IPR003958">
    <property type="entry name" value="CBFA_NFYB_domain"/>
</dbReference>
<dbReference type="OrthoDB" id="2193073at2759"/>
<reference evidence="2 3" key="1">
    <citation type="journal article" date="2014" name="MBio">
        <title>The Ordospora colligata genome; evolution of extreme reduction in microsporidia and host-to-parasite horizontal gene transfer.</title>
        <authorList>
            <person name="Pombert J.-F."/>
            <person name="Haag K.L."/>
            <person name="Beidas S."/>
            <person name="Ebert D."/>
            <person name="Keeling P.J."/>
        </authorList>
    </citation>
    <scope>NUCLEOTIDE SEQUENCE [LARGE SCALE GENOMIC DNA]</scope>
    <source>
        <strain evidence="2 3">OC4</strain>
    </source>
</reference>
<dbReference type="AlphaFoldDB" id="A0A0B2UKT8"/>
<dbReference type="HOGENOM" id="CLU_174970_0_0_1"/>
<feature type="domain" description="Transcription factor CBF/NF-Y/archaeal histone" evidence="1">
    <location>
        <begin position="50"/>
        <end position="86"/>
    </location>
</feature>
<organism evidence="2 3">
    <name type="scientific">Ordospora colligata OC4</name>
    <dbReference type="NCBI Taxonomy" id="1354746"/>
    <lineage>
        <taxon>Eukaryota</taxon>
        <taxon>Fungi</taxon>
        <taxon>Fungi incertae sedis</taxon>
        <taxon>Microsporidia</taxon>
        <taxon>Ordosporidae</taxon>
        <taxon>Ordospora</taxon>
    </lineage>
</organism>
<dbReference type="Proteomes" id="UP000031056">
    <property type="component" value="Unassembled WGS sequence"/>
</dbReference>
<dbReference type="VEuPathDB" id="MicrosporidiaDB:M896_040360"/>
<proteinExistence type="predicted"/>
<evidence type="ECO:0000259" key="1">
    <source>
        <dbReference type="Pfam" id="PF00808"/>
    </source>
</evidence>